<dbReference type="InterPro" id="IPR050250">
    <property type="entry name" value="Macrolide_Exporter_MacB"/>
</dbReference>
<feature type="transmembrane region" description="Helical" evidence="7">
    <location>
        <begin position="727"/>
        <end position="749"/>
    </location>
</feature>
<keyword evidence="3 7" id="KW-0812">Transmembrane</keyword>
<evidence type="ECO:0000256" key="1">
    <source>
        <dbReference type="ARBA" id="ARBA00004651"/>
    </source>
</evidence>
<evidence type="ECO:0000256" key="6">
    <source>
        <dbReference type="ARBA" id="ARBA00038076"/>
    </source>
</evidence>
<name>A0ABY9Q3R4_9FIRM</name>
<feature type="transmembrane region" description="Helical" evidence="7">
    <location>
        <begin position="20"/>
        <end position="38"/>
    </location>
</feature>
<keyword evidence="10" id="KW-1185">Reference proteome</keyword>
<evidence type="ECO:0000256" key="7">
    <source>
        <dbReference type="SAM" id="Phobius"/>
    </source>
</evidence>
<dbReference type="EMBL" id="CP101637">
    <property type="protein sequence ID" value="WMT82626.1"/>
    <property type="molecule type" value="Genomic_DNA"/>
</dbReference>
<comment type="subcellular location">
    <subcellularLocation>
        <location evidence="1">Cell membrane</location>
        <topology evidence="1">Multi-pass membrane protein</topology>
    </subcellularLocation>
</comment>
<organism evidence="9 10">
    <name type="scientific">Terrisporobacter mayombei</name>
    <dbReference type="NCBI Taxonomy" id="1541"/>
    <lineage>
        <taxon>Bacteria</taxon>
        <taxon>Bacillati</taxon>
        <taxon>Bacillota</taxon>
        <taxon>Clostridia</taxon>
        <taxon>Peptostreptococcales</taxon>
        <taxon>Peptostreptococcaceae</taxon>
        <taxon>Terrisporobacter</taxon>
    </lineage>
</organism>
<gene>
    <name evidence="9" type="ORF">TEMA_31070</name>
</gene>
<dbReference type="InterPro" id="IPR003838">
    <property type="entry name" value="ABC3_permease_C"/>
</dbReference>
<evidence type="ECO:0000256" key="4">
    <source>
        <dbReference type="ARBA" id="ARBA00022989"/>
    </source>
</evidence>
<feature type="domain" description="ABC3 transporter permease C-terminal" evidence="8">
    <location>
        <begin position="271"/>
        <end position="382"/>
    </location>
</feature>
<evidence type="ECO:0000313" key="10">
    <source>
        <dbReference type="Proteomes" id="UP001235030"/>
    </source>
</evidence>
<comment type="similarity">
    <text evidence="6">Belongs to the ABC-4 integral membrane protein family.</text>
</comment>
<evidence type="ECO:0000313" key="9">
    <source>
        <dbReference type="EMBL" id="WMT82626.1"/>
    </source>
</evidence>
<feature type="transmembrane region" description="Helical" evidence="7">
    <location>
        <begin position="268"/>
        <end position="288"/>
    </location>
</feature>
<dbReference type="Proteomes" id="UP001235030">
    <property type="component" value="Chromosome"/>
</dbReference>
<feature type="transmembrane region" description="Helical" evidence="7">
    <location>
        <begin position="428"/>
        <end position="448"/>
    </location>
</feature>
<dbReference type="PANTHER" id="PTHR30572">
    <property type="entry name" value="MEMBRANE COMPONENT OF TRANSPORTER-RELATED"/>
    <property type="match status" value="1"/>
</dbReference>
<dbReference type="PANTHER" id="PTHR30572:SF4">
    <property type="entry name" value="ABC TRANSPORTER PERMEASE YTRF"/>
    <property type="match status" value="1"/>
</dbReference>
<keyword evidence="4 7" id="KW-1133">Transmembrane helix</keyword>
<feature type="transmembrane region" description="Helical" evidence="7">
    <location>
        <begin position="355"/>
        <end position="375"/>
    </location>
</feature>
<feature type="transmembrane region" description="Helical" evidence="7">
    <location>
        <begin position="682"/>
        <end position="706"/>
    </location>
</feature>
<accession>A0ABY9Q3R4</accession>
<evidence type="ECO:0000259" key="8">
    <source>
        <dbReference type="Pfam" id="PF02687"/>
    </source>
</evidence>
<sequence>MKGVFTLAFSYLKKQKGRSFSIIVAIGLATLISFSNIVQKQTNIKLGTEKLYNTFGTYDYEYSDIDDEALQKILNDNIRDDKYTIINLGSIVYKNGVKSILNTYNPYYLEESKYELIKGRAPKNENEIVLDNRAIEEMNLENKLGEEIDFNIAKKYKNHDGNQEIYNKNHKFKLVGIVSRPKDYYEEYKEYTLRAFTGGYTNLIPENLITNDGILNVENEKTTMDNMYKRMNEYGLTEYNFTMNIGLIQGLNSIGVGEEATSYEIRNMLFPIAVSALLICNIFVMTLFDMKKSIGMLRAIGTKRHQICSMIFIQSLILVTIGILSGFLIGGAYVYNYISKTYPQNPSLYITKEAILIPILIAIITVFISNIVPIYKATRISPVEGMRDNGFSNRKFKNRFYYKWIRKVFNITGEMAYKNVFRFRTRTILCILSMGLVGSMYITALSNYNEIGMDVMHMPSQNIDEYDIKLNKDDYNVENALGMYSKSDVEKIKNINGVDYVDGKLVLFGSMNNNESYLEVRGYTEKDLKKLDKYIEEKSNEKNSEYINVLVNNHTDGTNEPIDKDLKIGELIEIKIPSVNDGKLSYKAQKVRIAGFLDRKWILNNFYGRMITVIMPIEELAKLTNINDVNVIGVKASSGKENEVENKIEKMIGNKDYNNIESRAKYKAEQEKLQEIAKMQTMFLLLLMSVVASLNIYYTIKTGILIRTRELSTLRSIGMSMKKIKNMLIKESLIYAILSCILGSAHAIYKGYKDVSMVNEIMEIGFGAKNLEKFEVPFNEIVIFTFLVIVVCIISVYLSKRKLEKMSISDGINMNE</sequence>
<evidence type="ECO:0000256" key="3">
    <source>
        <dbReference type="ARBA" id="ARBA00022692"/>
    </source>
</evidence>
<dbReference type="RefSeq" id="WP_228106752.1">
    <property type="nucleotide sequence ID" value="NZ_CP101637.1"/>
</dbReference>
<feature type="domain" description="ABC3 transporter permease C-terminal" evidence="8">
    <location>
        <begin position="682"/>
        <end position="807"/>
    </location>
</feature>
<feature type="transmembrane region" description="Helical" evidence="7">
    <location>
        <begin position="781"/>
        <end position="799"/>
    </location>
</feature>
<evidence type="ECO:0000256" key="5">
    <source>
        <dbReference type="ARBA" id="ARBA00023136"/>
    </source>
</evidence>
<keyword evidence="2" id="KW-1003">Cell membrane</keyword>
<feature type="transmembrane region" description="Helical" evidence="7">
    <location>
        <begin position="309"/>
        <end position="335"/>
    </location>
</feature>
<dbReference type="Pfam" id="PF02687">
    <property type="entry name" value="FtsX"/>
    <property type="match status" value="2"/>
</dbReference>
<proteinExistence type="inferred from homology"/>
<keyword evidence="5 7" id="KW-0472">Membrane</keyword>
<protein>
    <recommendedName>
        <fullName evidence="8">ABC3 transporter permease C-terminal domain-containing protein</fullName>
    </recommendedName>
</protein>
<reference evidence="9 10" key="1">
    <citation type="submission" date="2022-07" db="EMBL/GenBank/DDBJ databases">
        <title>Genome sequence of Terrisporobacter mayombei DSM6539.</title>
        <authorList>
            <person name="Boeer T."/>
            <person name="Bengelsdorf F.R."/>
            <person name="Daniel R."/>
            <person name="Poehlein A."/>
        </authorList>
    </citation>
    <scope>NUCLEOTIDE SEQUENCE [LARGE SCALE GENOMIC DNA]</scope>
    <source>
        <strain evidence="9 10">DSM 6539</strain>
    </source>
</reference>
<evidence type="ECO:0000256" key="2">
    <source>
        <dbReference type="ARBA" id="ARBA00022475"/>
    </source>
</evidence>